<dbReference type="Pfam" id="PF04264">
    <property type="entry name" value="YceI"/>
    <property type="match status" value="1"/>
</dbReference>
<comment type="caution">
    <text evidence="2">The sequence shown here is derived from an EMBL/GenBank/DDBJ whole genome shotgun (WGS) entry which is preliminary data.</text>
</comment>
<gene>
    <name evidence="2" type="ORF">GO495_04380</name>
</gene>
<feature type="domain" description="Lipid/polyisoprenoid-binding YceI-like" evidence="1">
    <location>
        <begin position="5"/>
        <end position="174"/>
    </location>
</feature>
<dbReference type="InterPro" id="IPR036761">
    <property type="entry name" value="TTHA0802/YceI-like_sf"/>
</dbReference>
<dbReference type="PANTHER" id="PTHR34406:SF1">
    <property type="entry name" value="PROTEIN YCEI"/>
    <property type="match status" value="1"/>
</dbReference>
<dbReference type="Gene3D" id="2.40.128.110">
    <property type="entry name" value="Lipid/polyisoprenoid-binding, YceI-like"/>
    <property type="match status" value="1"/>
</dbReference>
<evidence type="ECO:0000313" key="3">
    <source>
        <dbReference type="Proteomes" id="UP000468388"/>
    </source>
</evidence>
<accession>A0A6N8J6H3</accession>
<protein>
    <recommendedName>
        <fullName evidence="1">Lipid/polyisoprenoid-binding YceI-like domain-containing protein</fullName>
    </recommendedName>
</protein>
<dbReference type="InterPro" id="IPR007372">
    <property type="entry name" value="Lipid/polyisoprenoid-bd_YceI"/>
</dbReference>
<dbReference type="SUPFAM" id="SSF101874">
    <property type="entry name" value="YceI-like"/>
    <property type="match status" value="1"/>
</dbReference>
<proteinExistence type="predicted"/>
<reference evidence="2 3" key="1">
    <citation type="submission" date="2019-12" db="EMBL/GenBank/DDBJ databases">
        <title>The draft genomic sequence of strain Chitinophaga oryziterrae JCM 16595.</title>
        <authorList>
            <person name="Zhang X."/>
        </authorList>
    </citation>
    <scope>NUCLEOTIDE SEQUENCE [LARGE SCALE GENOMIC DNA]</scope>
    <source>
        <strain evidence="2 3">JCM 16595</strain>
    </source>
</reference>
<dbReference type="AlphaFoldDB" id="A0A6N8J6H3"/>
<sequence>MSKRKWLIDADHSDVQFKIKHMVISNITGAFNNFQGGATTDRSHIEDAEVHLSVDVNSIDTNQEQRDAHLRSADFFDTAQFPHIDFKSLYFRKIKGDKYSLTGNLTMKGITKPVELLAEYGGTVVDPNGKTKIGFEVTGSISRWEFGLNYNAVMEAGGFMLGEEVALFANIQLVEQ</sequence>
<dbReference type="Proteomes" id="UP000468388">
    <property type="component" value="Unassembled WGS sequence"/>
</dbReference>
<organism evidence="2 3">
    <name type="scientific">Chitinophaga oryziterrae</name>
    <dbReference type="NCBI Taxonomy" id="1031224"/>
    <lineage>
        <taxon>Bacteria</taxon>
        <taxon>Pseudomonadati</taxon>
        <taxon>Bacteroidota</taxon>
        <taxon>Chitinophagia</taxon>
        <taxon>Chitinophagales</taxon>
        <taxon>Chitinophagaceae</taxon>
        <taxon>Chitinophaga</taxon>
    </lineage>
</organism>
<evidence type="ECO:0000313" key="2">
    <source>
        <dbReference type="EMBL" id="MVT39809.1"/>
    </source>
</evidence>
<keyword evidence="3" id="KW-1185">Reference proteome</keyword>
<dbReference type="PANTHER" id="PTHR34406">
    <property type="entry name" value="PROTEIN YCEI"/>
    <property type="match status" value="1"/>
</dbReference>
<evidence type="ECO:0000259" key="1">
    <source>
        <dbReference type="SMART" id="SM00867"/>
    </source>
</evidence>
<dbReference type="EMBL" id="WRXO01000001">
    <property type="protein sequence ID" value="MVT39809.1"/>
    <property type="molecule type" value="Genomic_DNA"/>
</dbReference>
<dbReference type="OrthoDB" id="9811006at2"/>
<name>A0A6N8J6H3_9BACT</name>
<dbReference type="SMART" id="SM00867">
    <property type="entry name" value="YceI"/>
    <property type="match status" value="1"/>
</dbReference>
<dbReference type="RefSeq" id="WP_157298456.1">
    <property type="nucleotide sequence ID" value="NZ_BAAAZB010000005.1"/>
</dbReference>